<evidence type="ECO:0000259" key="5">
    <source>
        <dbReference type="PROSITE" id="PS50893"/>
    </source>
</evidence>
<evidence type="ECO:0000313" key="6">
    <source>
        <dbReference type="EMBL" id="XBV23004.1"/>
    </source>
</evidence>
<evidence type="ECO:0000256" key="4">
    <source>
        <dbReference type="ARBA" id="ARBA00022840"/>
    </source>
</evidence>
<comment type="similarity">
    <text evidence="1">Belongs to the ABC transporter superfamily.</text>
</comment>
<organism evidence="6">
    <name type="scientific">Kribbella sp. HUAS MG21</name>
    <dbReference type="NCBI Taxonomy" id="3160966"/>
    <lineage>
        <taxon>Bacteria</taxon>
        <taxon>Bacillati</taxon>
        <taxon>Actinomycetota</taxon>
        <taxon>Actinomycetes</taxon>
        <taxon>Propionibacteriales</taxon>
        <taxon>Kribbellaceae</taxon>
        <taxon>Kribbella</taxon>
    </lineage>
</organism>
<dbReference type="PANTHER" id="PTHR43335:SF4">
    <property type="entry name" value="ABC TRANSPORTER, ATP-BINDING PROTEIN"/>
    <property type="match status" value="1"/>
</dbReference>
<evidence type="ECO:0000256" key="1">
    <source>
        <dbReference type="ARBA" id="ARBA00005417"/>
    </source>
</evidence>
<accession>A0AAU7T865</accession>
<keyword evidence="4 6" id="KW-0067">ATP-binding</keyword>
<dbReference type="InterPro" id="IPR003593">
    <property type="entry name" value="AAA+_ATPase"/>
</dbReference>
<gene>
    <name evidence="6" type="ORF">ABN611_31100</name>
</gene>
<sequence>MPDPTSGRIVVTGLTKTFGQVRAVHDLSFTVEPGTISGFLGPNGAGKTTTLRCLLGLVTPTAGTATIGGLRYADLPHPSSTVGAVLEASSFHPARSARNHLRVLCTVNGYPSARAGAVLSQVGLTTVADRKVREFSTGMRQRLGLAAALLGDPGVLVLDEPANGLDPEGIAWLRAFLRRLASDGRTILISSHVLSEVEQTVDDIVVIDKGTLIQQGSLTELAREQGSSVVVRTPDPDLLAAALRQLDPAPDVQRSDGALRVRGLQPADIGHLAFRAGIELHELAAERSDLEDIFFALTTGSTNGGAGE</sequence>
<keyword evidence="3" id="KW-0547">Nucleotide-binding</keyword>
<reference evidence="6" key="1">
    <citation type="submission" date="2024-06" db="EMBL/GenBank/DDBJ databases">
        <title>Kribbella sp. strain HUAS MG21 genome sequences.</title>
        <authorList>
            <person name="Mo P."/>
        </authorList>
    </citation>
    <scope>NUCLEOTIDE SEQUENCE</scope>
    <source>
        <strain evidence="6">HUAS MG21</strain>
    </source>
</reference>
<dbReference type="Gene3D" id="3.40.50.300">
    <property type="entry name" value="P-loop containing nucleotide triphosphate hydrolases"/>
    <property type="match status" value="1"/>
</dbReference>
<name>A0AAU7T865_9ACTN</name>
<keyword evidence="2" id="KW-0813">Transport</keyword>
<dbReference type="InterPro" id="IPR027417">
    <property type="entry name" value="P-loop_NTPase"/>
</dbReference>
<dbReference type="GO" id="GO:0005524">
    <property type="term" value="F:ATP binding"/>
    <property type="evidence" value="ECO:0007669"/>
    <property type="project" value="UniProtKB-KW"/>
</dbReference>
<dbReference type="GO" id="GO:0016887">
    <property type="term" value="F:ATP hydrolysis activity"/>
    <property type="evidence" value="ECO:0007669"/>
    <property type="project" value="InterPro"/>
</dbReference>
<dbReference type="RefSeq" id="WP_350275843.1">
    <property type="nucleotide sequence ID" value="NZ_CP158165.1"/>
</dbReference>
<dbReference type="InterPro" id="IPR003439">
    <property type="entry name" value="ABC_transporter-like_ATP-bd"/>
</dbReference>
<evidence type="ECO:0000256" key="3">
    <source>
        <dbReference type="ARBA" id="ARBA00022741"/>
    </source>
</evidence>
<dbReference type="Pfam" id="PF00005">
    <property type="entry name" value="ABC_tran"/>
    <property type="match status" value="1"/>
</dbReference>
<dbReference type="EMBL" id="CP158165">
    <property type="protein sequence ID" value="XBV23004.1"/>
    <property type="molecule type" value="Genomic_DNA"/>
</dbReference>
<dbReference type="SUPFAM" id="SSF52540">
    <property type="entry name" value="P-loop containing nucleoside triphosphate hydrolases"/>
    <property type="match status" value="1"/>
</dbReference>
<dbReference type="AlphaFoldDB" id="A0AAU7T865"/>
<proteinExistence type="inferred from homology"/>
<dbReference type="PANTHER" id="PTHR43335">
    <property type="entry name" value="ABC TRANSPORTER, ATP-BINDING PROTEIN"/>
    <property type="match status" value="1"/>
</dbReference>
<feature type="domain" description="ABC transporter" evidence="5">
    <location>
        <begin position="9"/>
        <end position="234"/>
    </location>
</feature>
<evidence type="ECO:0000256" key="2">
    <source>
        <dbReference type="ARBA" id="ARBA00022448"/>
    </source>
</evidence>
<dbReference type="PROSITE" id="PS50893">
    <property type="entry name" value="ABC_TRANSPORTER_2"/>
    <property type="match status" value="1"/>
</dbReference>
<dbReference type="CDD" id="cd03268">
    <property type="entry name" value="ABC_BcrA_bacitracin_resist"/>
    <property type="match status" value="1"/>
</dbReference>
<dbReference type="SMART" id="SM00382">
    <property type="entry name" value="AAA"/>
    <property type="match status" value="1"/>
</dbReference>
<protein>
    <submittedName>
        <fullName evidence="6">ABC transporter ATP-binding protein</fullName>
    </submittedName>
</protein>